<accession>A0ABS4EB46</accession>
<keyword evidence="2" id="KW-1185">Reference proteome</keyword>
<protein>
    <submittedName>
        <fullName evidence="1">Uncharacterized protein (DUF169 family)</fullName>
    </submittedName>
</protein>
<comment type="caution">
    <text evidence="1">The sequence shown here is derived from an EMBL/GenBank/DDBJ whole genome shotgun (WGS) entry which is preliminary data.</text>
</comment>
<dbReference type="Proteomes" id="UP000767291">
    <property type="component" value="Unassembled WGS sequence"/>
</dbReference>
<proteinExistence type="predicted"/>
<gene>
    <name evidence="1" type="ORF">J2Z43_001557</name>
</gene>
<dbReference type="RefSeq" id="WP_209456623.1">
    <property type="nucleotide sequence ID" value="NZ_BAAACS010000002.1"/>
</dbReference>
<dbReference type="PANTHER" id="PTHR37954:SF3">
    <property type="entry name" value="DUF169 DOMAIN-CONTAINING PROTEIN"/>
    <property type="match status" value="1"/>
</dbReference>
<dbReference type="PANTHER" id="PTHR37954">
    <property type="entry name" value="BLL4979 PROTEIN"/>
    <property type="match status" value="1"/>
</dbReference>
<evidence type="ECO:0000313" key="2">
    <source>
        <dbReference type="Proteomes" id="UP000767291"/>
    </source>
</evidence>
<sequence>MSIEERTKLLSSLLDLERAPIGVKFLVNEDDYNNFECDEVKGRMTYCLMVKKAITSGQMMKATIKNINCPGAARALGLMEISDDFKSGEYGRNLKIYKNLLISKKVANEIVFCNHKVRGFAVGPLSEFKDDPDVVLMVVTPYKAMRIVQAHTYNNGIHNNFTISGNQAYCSEMTAVPYEKNTINLSLFCSGTRAVGGWGEGDMGVGFPFHFLENIIEGVVGTLNAVEPNSKKEVISKNLEDNDVNSDGIDIRLNENYYRNVYTLKKDE</sequence>
<reference evidence="1 2" key="1">
    <citation type="submission" date="2021-03" db="EMBL/GenBank/DDBJ databases">
        <title>Genomic Encyclopedia of Type Strains, Phase IV (KMG-IV): sequencing the most valuable type-strain genomes for metagenomic binning, comparative biology and taxonomic classification.</title>
        <authorList>
            <person name="Goeker M."/>
        </authorList>
    </citation>
    <scope>NUCLEOTIDE SEQUENCE [LARGE SCALE GENOMIC DNA]</scope>
    <source>
        <strain evidence="1 2">DSM 1289</strain>
    </source>
</reference>
<evidence type="ECO:0000313" key="1">
    <source>
        <dbReference type="EMBL" id="MBP1855164.1"/>
    </source>
</evidence>
<name>A0ABS4EB46_9FIRM</name>
<dbReference type="InterPro" id="IPR003748">
    <property type="entry name" value="DUF169"/>
</dbReference>
<dbReference type="EMBL" id="JAGGJX010000002">
    <property type="protein sequence ID" value="MBP1855164.1"/>
    <property type="molecule type" value="Genomic_DNA"/>
</dbReference>
<organism evidence="1 2">
    <name type="scientific">Metaclostridioides mangenotii</name>
    <dbReference type="NCBI Taxonomy" id="1540"/>
    <lineage>
        <taxon>Bacteria</taxon>
        <taxon>Bacillati</taxon>
        <taxon>Bacillota</taxon>
        <taxon>Clostridia</taxon>
        <taxon>Peptostreptococcales</taxon>
        <taxon>Peptostreptococcaceae</taxon>
        <taxon>Metaclostridioides</taxon>
    </lineage>
</organism>
<dbReference type="Pfam" id="PF02596">
    <property type="entry name" value="DUF169"/>
    <property type="match status" value="1"/>
</dbReference>